<organism evidence="6 7">
    <name type="scientific">Thiosulfatimonas sediminis</name>
    <dbReference type="NCBI Taxonomy" id="2675054"/>
    <lineage>
        <taxon>Bacteria</taxon>
        <taxon>Pseudomonadati</taxon>
        <taxon>Pseudomonadota</taxon>
        <taxon>Gammaproteobacteria</taxon>
        <taxon>Thiotrichales</taxon>
        <taxon>Piscirickettsiaceae</taxon>
        <taxon>Thiosulfatimonas</taxon>
    </lineage>
</organism>
<sequence length="344" mass="38929">MRSKPIQLGAMLHITPQLGQSAAQTYQSFTDLVQDLDHLGFDHAWVTEHHFNDMSLTPAPTQIMGHLLAKTERIQVGAAALLVGFHNPIAVAEQLAVLDRLYPRRVLCGFAKGGPFESQNSAFKADKDLSRSRMLEALPAMLELWQEQGACTHHGEHFQWQQLNLQPNAEITAQQLFVASGDAQTIAMAVQNGLGLMAAQFWDFDKIQQQITLYKRHAETYFSKPKPPRMMAARGLFMDRNAAVAKQQALEHIRSFREQKAKHWGKAPGPMAKLQPEEMLERMLCGTPEEVMDKVIHLLHNGVTDLVLNPLTQNHCLRTEQLHWFYNEIWQNLPNHTFAKSMAS</sequence>
<dbReference type="Gene3D" id="3.20.20.30">
    <property type="entry name" value="Luciferase-like domain"/>
    <property type="match status" value="1"/>
</dbReference>
<evidence type="ECO:0000256" key="3">
    <source>
        <dbReference type="ARBA" id="ARBA00023002"/>
    </source>
</evidence>
<dbReference type="Proteomes" id="UP000501726">
    <property type="component" value="Chromosome"/>
</dbReference>
<evidence type="ECO:0000256" key="4">
    <source>
        <dbReference type="ARBA" id="ARBA00023033"/>
    </source>
</evidence>
<dbReference type="AlphaFoldDB" id="A0A6F8PUB6"/>
<comment type="similarity">
    <text evidence="1">Belongs to the bacterial luciferase oxidoreductase family.</text>
</comment>
<keyword evidence="4 6" id="KW-0503">Monooxygenase</keyword>
<dbReference type="PANTHER" id="PTHR30137">
    <property type="entry name" value="LUCIFERASE-LIKE MONOOXYGENASE"/>
    <property type="match status" value="1"/>
</dbReference>
<gene>
    <name evidence="6" type="ORF">THMIRHAS_09710</name>
</gene>
<dbReference type="SUPFAM" id="SSF51679">
    <property type="entry name" value="Bacterial luciferase-like"/>
    <property type="match status" value="1"/>
</dbReference>
<dbReference type="PANTHER" id="PTHR30137:SF16">
    <property type="entry name" value="BLL0895 PROTEIN"/>
    <property type="match status" value="1"/>
</dbReference>
<dbReference type="RefSeq" id="WP_173271454.1">
    <property type="nucleotide sequence ID" value="NZ_AP021889.1"/>
</dbReference>
<evidence type="ECO:0000256" key="2">
    <source>
        <dbReference type="ARBA" id="ARBA00022630"/>
    </source>
</evidence>
<reference evidence="7" key="1">
    <citation type="submission" date="2019-11" db="EMBL/GenBank/DDBJ databases">
        <title>Isolation and characterization of two novel species in the genus Thiomicrorhabdus.</title>
        <authorList>
            <person name="Mochizuki J."/>
            <person name="Kojima H."/>
            <person name="Fukui M."/>
        </authorList>
    </citation>
    <scope>NUCLEOTIDE SEQUENCE [LARGE SCALE GENOMIC DNA]</scope>
    <source>
        <strain evidence="7">aks77</strain>
    </source>
</reference>
<evidence type="ECO:0000256" key="1">
    <source>
        <dbReference type="ARBA" id="ARBA00010426"/>
    </source>
</evidence>
<dbReference type="EMBL" id="AP021889">
    <property type="protein sequence ID" value="BBP45598.1"/>
    <property type="molecule type" value="Genomic_DNA"/>
</dbReference>
<dbReference type="KEGG" id="tse:THMIRHAS_09710"/>
<dbReference type="GO" id="GO:0004497">
    <property type="term" value="F:monooxygenase activity"/>
    <property type="evidence" value="ECO:0007669"/>
    <property type="project" value="UniProtKB-KW"/>
</dbReference>
<protein>
    <submittedName>
        <fullName evidence="6">Monooxygenase</fullName>
    </submittedName>
</protein>
<keyword evidence="3" id="KW-0560">Oxidoreductase</keyword>
<evidence type="ECO:0000259" key="5">
    <source>
        <dbReference type="Pfam" id="PF00296"/>
    </source>
</evidence>
<accession>A0A6F8PUB6</accession>
<name>A0A6F8PUB6_9GAMM</name>
<keyword evidence="7" id="KW-1185">Reference proteome</keyword>
<keyword evidence="2" id="KW-0285">Flavoprotein</keyword>
<dbReference type="InterPro" id="IPR050766">
    <property type="entry name" value="Bact_Lucif_Oxidored"/>
</dbReference>
<dbReference type="GO" id="GO:0016705">
    <property type="term" value="F:oxidoreductase activity, acting on paired donors, with incorporation or reduction of molecular oxygen"/>
    <property type="evidence" value="ECO:0007669"/>
    <property type="project" value="InterPro"/>
</dbReference>
<dbReference type="InterPro" id="IPR011251">
    <property type="entry name" value="Luciferase-like_dom"/>
</dbReference>
<evidence type="ECO:0000313" key="6">
    <source>
        <dbReference type="EMBL" id="BBP45598.1"/>
    </source>
</evidence>
<evidence type="ECO:0000313" key="7">
    <source>
        <dbReference type="Proteomes" id="UP000501726"/>
    </source>
</evidence>
<dbReference type="GO" id="GO:0005829">
    <property type="term" value="C:cytosol"/>
    <property type="evidence" value="ECO:0007669"/>
    <property type="project" value="TreeGrafter"/>
</dbReference>
<dbReference type="InterPro" id="IPR036661">
    <property type="entry name" value="Luciferase-like_sf"/>
</dbReference>
<dbReference type="Pfam" id="PF00296">
    <property type="entry name" value="Bac_luciferase"/>
    <property type="match status" value="1"/>
</dbReference>
<feature type="domain" description="Luciferase-like" evidence="5">
    <location>
        <begin position="9"/>
        <end position="301"/>
    </location>
</feature>
<proteinExistence type="inferred from homology"/>